<dbReference type="AlphaFoldDB" id="A0A3P8TH97"/>
<evidence type="ECO:0000256" key="1">
    <source>
        <dbReference type="SAM" id="MobiDB-lite"/>
    </source>
</evidence>
<organism evidence="2 3">
    <name type="scientific">Amphiprion percula</name>
    <name type="common">Orange clownfish</name>
    <name type="synonym">Lutjanus percula</name>
    <dbReference type="NCBI Taxonomy" id="161767"/>
    <lineage>
        <taxon>Eukaryota</taxon>
        <taxon>Metazoa</taxon>
        <taxon>Chordata</taxon>
        <taxon>Craniata</taxon>
        <taxon>Vertebrata</taxon>
        <taxon>Euteleostomi</taxon>
        <taxon>Actinopterygii</taxon>
        <taxon>Neopterygii</taxon>
        <taxon>Teleostei</taxon>
        <taxon>Neoteleostei</taxon>
        <taxon>Acanthomorphata</taxon>
        <taxon>Ovalentaria</taxon>
        <taxon>Pomacentridae</taxon>
        <taxon>Amphiprion</taxon>
    </lineage>
</organism>
<dbReference type="Proteomes" id="UP000265080">
    <property type="component" value="Chromosome 19"/>
</dbReference>
<feature type="compositionally biased region" description="Basic and acidic residues" evidence="1">
    <location>
        <begin position="470"/>
        <end position="480"/>
    </location>
</feature>
<dbReference type="PANTHER" id="PTHR37162">
    <property type="entry name" value="HAT FAMILY DIMERISATION DOMAINCONTAINING PROTEIN-RELATED"/>
    <property type="match status" value="1"/>
</dbReference>
<feature type="region of interest" description="Disordered" evidence="1">
    <location>
        <begin position="253"/>
        <end position="543"/>
    </location>
</feature>
<reference evidence="2 3" key="1">
    <citation type="submission" date="2018-03" db="EMBL/GenBank/DDBJ databases">
        <title>Finding Nemo's genes: A chromosome-scale reference assembly of the genome of the orange clownfish Amphiprion percula.</title>
        <authorList>
            <person name="Lehmann R."/>
        </authorList>
    </citation>
    <scope>NUCLEOTIDE SEQUENCE</scope>
</reference>
<name>A0A3P8TH97_AMPPE</name>
<proteinExistence type="predicted"/>
<dbReference type="PANTHER" id="PTHR37162:SF1">
    <property type="entry name" value="BED-TYPE DOMAIN-CONTAINING PROTEIN"/>
    <property type="match status" value="1"/>
</dbReference>
<protein>
    <submittedName>
        <fullName evidence="2">Uncharacterized protein</fullName>
    </submittedName>
</protein>
<accession>A0A3P8TH97</accession>
<dbReference type="GeneTree" id="ENSGT01150000289020"/>
<dbReference type="Ensembl" id="ENSAPET00000023653.1">
    <property type="protein sequence ID" value="ENSAPEP00000023043.1"/>
    <property type="gene ID" value="ENSAPEG00000016408.1"/>
</dbReference>
<feature type="compositionally biased region" description="Pro residues" evidence="1">
    <location>
        <begin position="451"/>
        <end position="467"/>
    </location>
</feature>
<feature type="compositionally biased region" description="Low complexity" evidence="1">
    <location>
        <begin position="261"/>
        <end position="398"/>
    </location>
</feature>
<dbReference type="OMA" id="HIETYEA"/>
<evidence type="ECO:0000313" key="3">
    <source>
        <dbReference type="Proteomes" id="UP000265080"/>
    </source>
</evidence>
<sequence>MCVGRFCLNALNKARIDRKPWVSDVYKCLRAGYVKAATFLFKNLPLNNKVILSMSALAPSFISQDNTLDAFKTLGQALPNVVEPEKLGQLLEEVQTYQIDLDLIEKAHHIEVENARIDVDWWSPILSKKMPNGEVKFPTMGKLVKALLSVFSGPLVEGSFNLMDDIVETDRARLHIETYEALAIIKSHIKASGKKSPSIDISAAMRRMCLSSYTKYKEHLKQRREKVIKQKELKLKQAVKVLQAIRLKKVNKASNSSPVTVPARASTSSVPARASTSSVPASASTSSVPARSPTSSVPARAPTSSVPARAPTSSVPARASTSSVPARASTSSVPARAPTSSVPARASTTSVPARAPTSSVPARAPTSSVPARAPTSSVPARASTTSSTVPATASTSTAEVKNSTNVPCVSGKTQKRTSGIAKLETFEQEGAATDTPSATRPTQAARGTRTHPPPKPQPRPPQPPPPHAARKPDTGAERPTEGAATSPSQGRPPPGAGQRKSEPGPDASPEGRNGQCGGARRCQQGGTPGERSTPRAPTPRNAP</sequence>
<reference evidence="2" key="3">
    <citation type="submission" date="2025-09" db="UniProtKB">
        <authorList>
            <consortium name="Ensembl"/>
        </authorList>
    </citation>
    <scope>IDENTIFICATION</scope>
</reference>
<evidence type="ECO:0000313" key="2">
    <source>
        <dbReference type="Ensembl" id="ENSAPEP00000023043.1"/>
    </source>
</evidence>
<reference evidence="2" key="2">
    <citation type="submission" date="2025-08" db="UniProtKB">
        <authorList>
            <consortium name="Ensembl"/>
        </authorList>
    </citation>
    <scope>IDENTIFICATION</scope>
</reference>
<dbReference type="STRING" id="161767.ENSAPEP00000023043"/>
<keyword evidence="3" id="KW-1185">Reference proteome</keyword>